<proteinExistence type="predicted"/>
<feature type="domain" description="Beta-lactamase-related" evidence="2">
    <location>
        <begin position="51"/>
        <end position="344"/>
    </location>
</feature>
<sequence length="370" mass="41475">MRTCLYFLLFCLSAVPAQAQFSRDRLQHFIDSVYAAHPDATGFLVHVEAPDQQLSWSYAVGYADRKTKQKLTADRPVLIASNTKPYVAAAILRLQEQGLLDIDRPVGPLLGTKTRKSLSAAGYDLAIITPKHLLAHTSGIRDYVDEGYFKFIGSHKQHAWTRDEQVARAAGMGKPLAAPGDTFRYADINYLLLTEVIEHCTRKPFYQAMRRLLNYDKLKLNATWFAKLERAPAGVAPRAHQYWDEFAWDTYDLDPSWDLYGGGGMVATITDMAMYFRYLFTGRVITDPRLLARMYTDVPPDLNINYCLGIRKIKVSGFTAYNHGGGLGTDAIYIPGLNATVVVAALEARHRPLALELTKEIVDQLGHAEQ</sequence>
<dbReference type="PANTHER" id="PTHR46825">
    <property type="entry name" value="D-ALANYL-D-ALANINE-CARBOXYPEPTIDASE/ENDOPEPTIDASE AMPH"/>
    <property type="match status" value="1"/>
</dbReference>
<name>A0A2P8D2S5_9BACT</name>
<keyword evidence="3" id="KW-0645">Protease</keyword>
<dbReference type="Pfam" id="PF00144">
    <property type="entry name" value="Beta-lactamase"/>
    <property type="match status" value="1"/>
</dbReference>
<evidence type="ECO:0000256" key="1">
    <source>
        <dbReference type="SAM" id="SignalP"/>
    </source>
</evidence>
<dbReference type="InterPro" id="IPR012338">
    <property type="entry name" value="Beta-lactam/transpept-like"/>
</dbReference>
<dbReference type="Proteomes" id="UP000240572">
    <property type="component" value="Unassembled WGS sequence"/>
</dbReference>
<feature type="signal peptide" evidence="1">
    <location>
        <begin position="1"/>
        <end position="19"/>
    </location>
</feature>
<evidence type="ECO:0000313" key="3">
    <source>
        <dbReference type="EMBL" id="PSK91527.1"/>
    </source>
</evidence>
<dbReference type="OrthoDB" id="1522765at2"/>
<dbReference type="SUPFAM" id="SSF56601">
    <property type="entry name" value="beta-lactamase/transpeptidase-like"/>
    <property type="match status" value="1"/>
</dbReference>
<keyword evidence="3" id="KW-0378">Hydrolase</keyword>
<reference evidence="3 4" key="1">
    <citation type="submission" date="2018-03" db="EMBL/GenBank/DDBJ databases">
        <title>Genomic Encyclopedia of Type Strains, Phase III (KMG-III): the genomes of soil and plant-associated and newly described type strains.</title>
        <authorList>
            <person name="Whitman W."/>
        </authorList>
    </citation>
    <scope>NUCLEOTIDE SEQUENCE [LARGE SCALE GENOMIC DNA]</scope>
    <source>
        <strain evidence="3 4">CGMCC 1.12700</strain>
    </source>
</reference>
<gene>
    <name evidence="3" type="ORF">B0I18_105110</name>
</gene>
<dbReference type="InterPro" id="IPR001466">
    <property type="entry name" value="Beta-lactam-related"/>
</dbReference>
<accession>A0A2P8D2S5</accession>
<evidence type="ECO:0000259" key="2">
    <source>
        <dbReference type="Pfam" id="PF00144"/>
    </source>
</evidence>
<dbReference type="AlphaFoldDB" id="A0A2P8D2S5"/>
<keyword evidence="3" id="KW-0121">Carboxypeptidase</keyword>
<protein>
    <submittedName>
        <fullName evidence="3">D-alanyl-D-alanine carboxypeptidase</fullName>
    </submittedName>
</protein>
<dbReference type="PANTHER" id="PTHR46825:SF7">
    <property type="entry name" value="D-ALANYL-D-ALANINE CARBOXYPEPTIDASE"/>
    <property type="match status" value="1"/>
</dbReference>
<dbReference type="InterPro" id="IPR050491">
    <property type="entry name" value="AmpC-like"/>
</dbReference>
<evidence type="ECO:0000313" key="4">
    <source>
        <dbReference type="Proteomes" id="UP000240572"/>
    </source>
</evidence>
<keyword evidence="4" id="KW-1185">Reference proteome</keyword>
<dbReference type="Gene3D" id="3.40.710.10">
    <property type="entry name" value="DD-peptidase/beta-lactamase superfamily"/>
    <property type="match status" value="1"/>
</dbReference>
<organism evidence="3 4">
    <name type="scientific">Taibaiella chishuiensis</name>
    <dbReference type="NCBI Taxonomy" id="1434707"/>
    <lineage>
        <taxon>Bacteria</taxon>
        <taxon>Pseudomonadati</taxon>
        <taxon>Bacteroidota</taxon>
        <taxon>Chitinophagia</taxon>
        <taxon>Chitinophagales</taxon>
        <taxon>Chitinophagaceae</taxon>
        <taxon>Taibaiella</taxon>
    </lineage>
</organism>
<feature type="chain" id="PRO_5015154901" evidence="1">
    <location>
        <begin position="20"/>
        <end position="370"/>
    </location>
</feature>
<dbReference type="GO" id="GO:0004180">
    <property type="term" value="F:carboxypeptidase activity"/>
    <property type="evidence" value="ECO:0007669"/>
    <property type="project" value="UniProtKB-KW"/>
</dbReference>
<comment type="caution">
    <text evidence="3">The sequence shown here is derived from an EMBL/GenBank/DDBJ whole genome shotgun (WGS) entry which is preliminary data.</text>
</comment>
<keyword evidence="1" id="KW-0732">Signal</keyword>
<dbReference type="EMBL" id="PYGD01000005">
    <property type="protein sequence ID" value="PSK91527.1"/>
    <property type="molecule type" value="Genomic_DNA"/>
</dbReference>
<dbReference type="RefSeq" id="WP_106523426.1">
    <property type="nucleotide sequence ID" value="NZ_PYGD01000005.1"/>
</dbReference>